<dbReference type="CDD" id="cd05271">
    <property type="entry name" value="NDUFA9_like_SDR_a"/>
    <property type="match status" value="1"/>
</dbReference>
<evidence type="ECO:0000259" key="1">
    <source>
        <dbReference type="Pfam" id="PF01370"/>
    </source>
</evidence>
<dbReference type="Gene3D" id="3.40.50.720">
    <property type="entry name" value="NAD(P)-binding Rossmann-like Domain"/>
    <property type="match status" value="1"/>
</dbReference>
<proteinExistence type="predicted"/>
<keyword evidence="3" id="KW-1185">Reference proteome</keyword>
<dbReference type="OrthoDB" id="275457at2759"/>
<accession>A0A2P5IEJ5</accession>
<sequence length="393" mass="44585">MASIPTASRAFPKIARKAIQQRSLQDVAITRTGKPIIRVQGGRSALGGHTATVFGATGQLGRYIVNRLARQGCQVVIPYREEMAKRHLKVAGDLGRVNFIVRAGAPFGLWGRSLINNQEYDLRNTESIEEAVRHSDVVYNLVGRTYPTKNFSLEDVHVEGAIRIAEAVAKYDVDRFIHVSSYNADPESPATFFATKGRGEQVVRDIYPETTIVRPAPLFGFEDQLLLKLAGQTNIFTSNHMQEKYWPVHSIDVGHALELMLYDDNTAAQTFELYGPKQYSTADIAEMVDREIFTRRRHINVPRRLLEPAAKLVNKVLWWPWMSAEQVQVEHVDQVIDYKAKTFKDLGIDPGDISKFTYQYVQGFRSGAFYDLPPASEKEKREEKKYLHVLDDQ</sequence>
<evidence type="ECO:0000313" key="3">
    <source>
        <dbReference type="Proteomes" id="UP000094444"/>
    </source>
</evidence>
<dbReference type="GO" id="GO:0005739">
    <property type="term" value="C:mitochondrion"/>
    <property type="evidence" value="ECO:0007669"/>
    <property type="project" value="TreeGrafter"/>
</dbReference>
<organism evidence="2 3">
    <name type="scientific">Diaporthe helianthi</name>
    <dbReference type="NCBI Taxonomy" id="158607"/>
    <lineage>
        <taxon>Eukaryota</taxon>
        <taxon>Fungi</taxon>
        <taxon>Dikarya</taxon>
        <taxon>Ascomycota</taxon>
        <taxon>Pezizomycotina</taxon>
        <taxon>Sordariomycetes</taxon>
        <taxon>Sordariomycetidae</taxon>
        <taxon>Diaporthales</taxon>
        <taxon>Diaporthaceae</taxon>
        <taxon>Diaporthe</taxon>
    </lineage>
</organism>
<name>A0A2P5IEJ5_DIAHE</name>
<dbReference type="Pfam" id="PF01370">
    <property type="entry name" value="Epimerase"/>
    <property type="match status" value="1"/>
</dbReference>
<dbReference type="InterPro" id="IPR001509">
    <property type="entry name" value="Epimerase_deHydtase"/>
</dbReference>
<feature type="domain" description="NAD-dependent epimerase/dehydratase" evidence="1">
    <location>
        <begin position="52"/>
        <end position="188"/>
    </location>
</feature>
<dbReference type="PANTHER" id="PTHR12126">
    <property type="entry name" value="NADH-UBIQUINONE OXIDOREDUCTASE 39 KDA SUBUNIT-RELATED"/>
    <property type="match status" value="1"/>
</dbReference>
<dbReference type="EMBL" id="MAVT02000027">
    <property type="protein sequence ID" value="POS80909.1"/>
    <property type="molecule type" value="Genomic_DNA"/>
</dbReference>
<dbReference type="AlphaFoldDB" id="A0A2P5IEJ5"/>
<dbReference type="InterPro" id="IPR036291">
    <property type="entry name" value="NAD(P)-bd_dom_sf"/>
</dbReference>
<protein>
    <submittedName>
        <fullName evidence="2">NADH-ubiquinone oxidoreductase 40 kDa subunit</fullName>
    </submittedName>
</protein>
<dbReference type="Proteomes" id="UP000094444">
    <property type="component" value="Unassembled WGS sequence"/>
</dbReference>
<evidence type="ECO:0000313" key="2">
    <source>
        <dbReference type="EMBL" id="POS80909.1"/>
    </source>
</evidence>
<dbReference type="GO" id="GO:0044877">
    <property type="term" value="F:protein-containing complex binding"/>
    <property type="evidence" value="ECO:0007669"/>
    <property type="project" value="TreeGrafter"/>
</dbReference>
<dbReference type="SUPFAM" id="SSF51735">
    <property type="entry name" value="NAD(P)-binding Rossmann-fold domains"/>
    <property type="match status" value="1"/>
</dbReference>
<dbReference type="InParanoid" id="A0A2P5IEJ5"/>
<dbReference type="PANTHER" id="PTHR12126:SF11">
    <property type="entry name" value="NADH DEHYDROGENASE [UBIQUINONE] 1 ALPHA SUBCOMPLEX SUBUNIT 9, MITOCHONDRIAL"/>
    <property type="match status" value="1"/>
</dbReference>
<dbReference type="STRING" id="158607.A0A2P5IEJ5"/>
<dbReference type="InterPro" id="IPR051207">
    <property type="entry name" value="ComplexI_NDUFA9_subunit"/>
</dbReference>
<reference evidence="2" key="1">
    <citation type="submission" date="2017-09" db="EMBL/GenBank/DDBJ databases">
        <title>Polyketide synthases of a Diaporthe helianthi virulent isolate.</title>
        <authorList>
            <person name="Baroncelli R."/>
        </authorList>
    </citation>
    <scope>NUCLEOTIDE SEQUENCE [LARGE SCALE GENOMIC DNA]</scope>
    <source>
        <strain evidence="2">7/96</strain>
    </source>
</reference>
<gene>
    <name evidence="2" type="ORF">DHEL01_v200676</name>
</gene>
<comment type="caution">
    <text evidence="2">The sequence shown here is derived from an EMBL/GenBank/DDBJ whole genome shotgun (WGS) entry which is preliminary data.</text>
</comment>